<dbReference type="PATRIC" id="fig|42234.21.peg.6141"/>
<dbReference type="Pfam" id="PF13556">
    <property type="entry name" value="HTH_30"/>
    <property type="match status" value="1"/>
</dbReference>
<evidence type="ECO:0000259" key="2">
    <source>
        <dbReference type="Pfam" id="PF13556"/>
    </source>
</evidence>
<accession>A0A0L0JWN5</accession>
<evidence type="ECO:0000313" key="4">
    <source>
        <dbReference type="Proteomes" id="UP000037151"/>
    </source>
</evidence>
<dbReference type="RefSeq" id="WP_050373367.1">
    <property type="nucleotide sequence ID" value="NZ_KQ257829.1"/>
</dbReference>
<feature type="compositionally biased region" description="Gly residues" evidence="1">
    <location>
        <begin position="97"/>
        <end position="110"/>
    </location>
</feature>
<feature type="region of interest" description="Disordered" evidence="1">
    <location>
        <begin position="66"/>
        <end position="142"/>
    </location>
</feature>
<feature type="domain" description="PucR C-terminal helix-turn-helix" evidence="2">
    <location>
        <begin position="333"/>
        <end position="388"/>
    </location>
</feature>
<dbReference type="EMBL" id="JPPY01000169">
    <property type="protein sequence ID" value="KND29943.1"/>
    <property type="molecule type" value="Genomic_DNA"/>
</dbReference>
<dbReference type="InterPro" id="IPR025736">
    <property type="entry name" value="PucR_C-HTH_dom"/>
</dbReference>
<reference evidence="4" key="1">
    <citation type="submission" date="2014-07" db="EMBL/GenBank/DDBJ databases">
        <title>Genome sequencing of plant-pathogenic Streptomyces species.</title>
        <authorList>
            <person name="Harrison J."/>
            <person name="Sapp M."/>
            <person name="Thwaites R."/>
            <person name="Studholme D.J."/>
        </authorList>
    </citation>
    <scope>NUCLEOTIDE SEQUENCE [LARGE SCALE GENOMIC DNA]</scope>
    <source>
        <strain evidence="4">NCPPB 4445</strain>
    </source>
</reference>
<organism evidence="3 4">
    <name type="scientific">Streptomyces acidiscabies</name>
    <dbReference type="NCBI Taxonomy" id="42234"/>
    <lineage>
        <taxon>Bacteria</taxon>
        <taxon>Bacillati</taxon>
        <taxon>Actinomycetota</taxon>
        <taxon>Actinomycetes</taxon>
        <taxon>Kitasatosporales</taxon>
        <taxon>Streptomycetaceae</taxon>
        <taxon>Streptomyces</taxon>
    </lineage>
</organism>
<evidence type="ECO:0000313" key="3">
    <source>
        <dbReference type="EMBL" id="KND29943.1"/>
    </source>
</evidence>
<evidence type="ECO:0000256" key="1">
    <source>
        <dbReference type="SAM" id="MobiDB-lite"/>
    </source>
</evidence>
<protein>
    <submittedName>
        <fullName evidence="3">CdaR family transcriptional regulator</fullName>
    </submittedName>
</protein>
<proteinExistence type="predicted"/>
<comment type="caution">
    <text evidence="3">The sequence shown here is derived from an EMBL/GenBank/DDBJ whole genome shotgun (WGS) entry which is preliminary data.</text>
</comment>
<name>A0A0L0JWN5_9ACTN</name>
<dbReference type="OrthoDB" id="5051269at2"/>
<dbReference type="Gene3D" id="1.10.10.2840">
    <property type="entry name" value="PucR C-terminal helix-turn-helix domain"/>
    <property type="match status" value="1"/>
</dbReference>
<dbReference type="AlphaFoldDB" id="A0A0L0JWN5"/>
<gene>
    <name evidence="3" type="ORF">IQ63_29795</name>
</gene>
<sequence length="395" mass="40882">MKELAGRLSAVDPVAGAAVGVIAYFDRLAEARAGVEALVRGAAVLAGVPVRLVDEERRVRVRVEADGVRRDDDTPPDPAWPSAPLTPGGRPALWLERGGGPPGGGTGGLPDVGANDSPDADTTSSPRVGANRSPGNPTAAPPSVVDAVILERAAGAVSRVLDRTRGRAPSDDPALMETLLDAGAPEQARLHAARRLGLAPGVRARVVVPLDGAPYVVPVPASQESRPVLASRAGEGPVPVRAGESTAGIRTAGIRAGVGPSLPLLSLPDSWAAARTALRFTAEDTAADPGPRVVYADDLGGVALLAETVVPGGEPPPDVRALERAAVEAPWMLATLHAVAFTQSLRAAATELTVHHSTLQDRLAHTEQSLGWPVRTPQGRFRLQLALTMRRLVRP</sequence>
<dbReference type="Proteomes" id="UP000037151">
    <property type="component" value="Unassembled WGS sequence"/>
</dbReference>
<dbReference type="InterPro" id="IPR042070">
    <property type="entry name" value="PucR_C-HTH_sf"/>
</dbReference>